<dbReference type="RefSeq" id="WP_263037654.1">
    <property type="nucleotide sequence ID" value="NZ_JAOTPL010000007.1"/>
</dbReference>
<dbReference type="Proteomes" id="UP001209317">
    <property type="component" value="Unassembled WGS sequence"/>
</dbReference>
<sequence>MELIVFSHLRWNFVYQRPQHLVSRFVNLYRVFYVEEPVFTEQPDGYSCNEAPDKVQVITPHLNTADTGDHNMRMEAIAQQAFRDFEIKNYIFWYYSPMALLFTSSFKPTLIVYDCMDELSAFKFAPPILIDMENELMQKADIVFTGGKSLYEAKKNKHQNIYCFPSSIDKAHFNTARHTHIDPADQQNIPHPRLGFFGVVDERFDIDLVGELAVKKPEWQIVIIGPVVKIDEASLPRHANIHYLGMKSYGELPAYISTWDIAIMPFAINESTRYISPTKTPEYLAAGKQVISTRITDVVHPYAETGLVDIADTADEFIKYGEKILSNPDDAGWLAETDEFLADVSWDRTWEQMNKLIEEAIDIKNITNKLKPSQCTTT</sequence>
<organism evidence="1 2">
    <name type="scientific">Haoranjiania flava</name>
    <dbReference type="NCBI Taxonomy" id="1856322"/>
    <lineage>
        <taxon>Bacteria</taxon>
        <taxon>Pseudomonadati</taxon>
        <taxon>Bacteroidota</taxon>
        <taxon>Chitinophagia</taxon>
        <taxon>Chitinophagales</taxon>
        <taxon>Chitinophagaceae</taxon>
        <taxon>Haoranjiania</taxon>
    </lineage>
</organism>
<name>A0AAE3LK27_9BACT</name>
<gene>
    <name evidence="1" type="ORF">OD355_06535</name>
</gene>
<dbReference type="AlphaFoldDB" id="A0AAE3LK27"/>
<proteinExistence type="predicted"/>
<dbReference type="Pfam" id="PF13692">
    <property type="entry name" value="Glyco_trans_1_4"/>
    <property type="match status" value="1"/>
</dbReference>
<dbReference type="CDD" id="cd04950">
    <property type="entry name" value="GT4_TuaH-like"/>
    <property type="match status" value="1"/>
</dbReference>
<dbReference type="EMBL" id="JAOTPL010000007">
    <property type="protein sequence ID" value="MCU7694168.1"/>
    <property type="molecule type" value="Genomic_DNA"/>
</dbReference>
<evidence type="ECO:0000313" key="2">
    <source>
        <dbReference type="Proteomes" id="UP001209317"/>
    </source>
</evidence>
<reference evidence="1" key="1">
    <citation type="submission" date="2022-10" db="EMBL/GenBank/DDBJ databases">
        <authorList>
            <person name="Kim H.S."/>
            <person name="Kim J.-S."/>
            <person name="Suh M.K."/>
            <person name="Eom M.K."/>
            <person name="Lee J.-S."/>
        </authorList>
    </citation>
    <scope>NUCLEOTIDE SEQUENCE</scope>
    <source>
        <strain evidence="1">LIP-5</strain>
    </source>
</reference>
<dbReference type="SUPFAM" id="SSF53756">
    <property type="entry name" value="UDP-Glycosyltransferase/glycogen phosphorylase"/>
    <property type="match status" value="1"/>
</dbReference>
<dbReference type="Gene3D" id="3.40.50.11010">
    <property type="match status" value="1"/>
</dbReference>
<protein>
    <submittedName>
        <fullName evidence="1">Glycosyltransferase family 1 protein</fullName>
    </submittedName>
</protein>
<keyword evidence="2" id="KW-1185">Reference proteome</keyword>
<comment type="caution">
    <text evidence="1">The sequence shown here is derived from an EMBL/GenBank/DDBJ whole genome shotgun (WGS) entry which is preliminary data.</text>
</comment>
<dbReference type="Gene3D" id="3.40.50.2000">
    <property type="entry name" value="Glycogen Phosphorylase B"/>
    <property type="match status" value="1"/>
</dbReference>
<evidence type="ECO:0000313" key="1">
    <source>
        <dbReference type="EMBL" id="MCU7694168.1"/>
    </source>
</evidence>
<accession>A0AAE3LK27</accession>